<evidence type="ECO:0000256" key="3">
    <source>
        <dbReference type="ARBA" id="ARBA00023163"/>
    </source>
</evidence>
<dbReference type="PANTHER" id="PTHR44688:SF16">
    <property type="entry name" value="DNA-BINDING TRANSCRIPTIONAL ACTIVATOR DEVR_DOSR"/>
    <property type="match status" value="1"/>
</dbReference>
<evidence type="ECO:0000259" key="5">
    <source>
        <dbReference type="PROSITE" id="PS50043"/>
    </source>
</evidence>
<keyword evidence="2" id="KW-0238">DNA-binding</keyword>
<proteinExistence type="predicted"/>
<dbReference type="PANTHER" id="PTHR44688">
    <property type="entry name" value="DNA-BINDING TRANSCRIPTIONAL ACTIVATOR DEVR_DOSR"/>
    <property type="match status" value="1"/>
</dbReference>
<name>A0AAD0K9P2_9ACTN</name>
<evidence type="ECO:0000256" key="1">
    <source>
        <dbReference type="ARBA" id="ARBA00023015"/>
    </source>
</evidence>
<dbReference type="SUPFAM" id="SSF46894">
    <property type="entry name" value="C-terminal effector domain of the bipartite response regulators"/>
    <property type="match status" value="1"/>
</dbReference>
<dbReference type="GO" id="GO:0006355">
    <property type="term" value="P:regulation of DNA-templated transcription"/>
    <property type="evidence" value="ECO:0007669"/>
    <property type="project" value="InterPro"/>
</dbReference>
<dbReference type="InterPro" id="IPR016032">
    <property type="entry name" value="Sig_transdc_resp-reg_C-effctor"/>
</dbReference>
<keyword evidence="3" id="KW-0804">Transcription</keyword>
<dbReference type="InterPro" id="IPR036388">
    <property type="entry name" value="WH-like_DNA-bd_sf"/>
</dbReference>
<dbReference type="PRINTS" id="PR00038">
    <property type="entry name" value="HTHLUXR"/>
</dbReference>
<dbReference type="AlphaFoldDB" id="A0AAD0K9P2"/>
<dbReference type="Proteomes" id="UP000247118">
    <property type="component" value="Chromosome"/>
</dbReference>
<dbReference type="GeneID" id="32690554"/>
<dbReference type="InterPro" id="IPR000792">
    <property type="entry name" value="Tscrpt_reg_LuxR_C"/>
</dbReference>
<sequence>MRGSSEPGARCRPGAESVAPRGGWQDLLSRRQMLGVLAVLEQCEHTAGGQHFKEGLVEAISTYFGVRDVTFFHGRTYSEIFDDPAPLLTGAAAPLLRDYRERWRDKDIFALPRARRVLTAEGFATLEELSRLPVPQRSYVVDYLHPNDMDTASALHLPLSDGEALIGMFDRVREWDESDMLAMRILARQLRARTATVSAAHEPVDPLAALTPRQLEVAELVSDGLSNAEIAQRLSLSELSVKKYMSRIFEAAGLRNRAELATTVLRSRRRAR</sequence>
<organism evidence="6 7">
    <name type="scientific">Gordonia terrae</name>
    <dbReference type="NCBI Taxonomy" id="2055"/>
    <lineage>
        <taxon>Bacteria</taxon>
        <taxon>Bacillati</taxon>
        <taxon>Actinomycetota</taxon>
        <taxon>Actinomycetes</taxon>
        <taxon>Mycobacteriales</taxon>
        <taxon>Gordoniaceae</taxon>
        <taxon>Gordonia</taxon>
    </lineage>
</organism>
<gene>
    <name evidence="6" type="ORF">DLJ61_22325</name>
</gene>
<dbReference type="RefSeq" id="WP_110117443.1">
    <property type="nucleotide sequence ID" value="NZ_CABEIC010000002.1"/>
</dbReference>
<protein>
    <submittedName>
        <fullName evidence="6">Helix-turn-helix transcriptional regulator</fullName>
    </submittedName>
</protein>
<feature type="region of interest" description="Disordered" evidence="4">
    <location>
        <begin position="1"/>
        <end position="20"/>
    </location>
</feature>
<dbReference type="Gene3D" id="1.10.10.10">
    <property type="entry name" value="Winged helix-like DNA-binding domain superfamily/Winged helix DNA-binding domain"/>
    <property type="match status" value="1"/>
</dbReference>
<dbReference type="GO" id="GO:0003677">
    <property type="term" value="F:DNA binding"/>
    <property type="evidence" value="ECO:0007669"/>
    <property type="project" value="UniProtKB-KW"/>
</dbReference>
<feature type="domain" description="HTH luxR-type" evidence="5">
    <location>
        <begin position="203"/>
        <end position="268"/>
    </location>
</feature>
<reference evidence="6 7" key="1">
    <citation type="submission" date="2018-05" db="EMBL/GenBank/DDBJ databases">
        <title>Complete genome sequence of Gordonia terrae NRRL B-16283.</title>
        <authorList>
            <person name="Garlena R.A."/>
            <person name="Russell D.A."/>
            <person name="Hatfull G.F."/>
        </authorList>
    </citation>
    <scope>NUCLEOTIDE SEQUENCE [LARGE SCALE GENOMIC DNA]</scope>
    <source>
        <strain evidence="6 7">NRRL B-16283</strain>
    </source>
</reference>
<evidence type="ECO:0000313" key="6">
    <source>
        <dbReference type="EMBL" id="AWO85893.1"/>
    </source>
</evidence>
<dbReference type="Pfam" id="PF00196">
    <property type="entry name" value="GerE"/>
    <property type="match status" value="1"/>
</dbReference>
<dbReference type="PROSITE" id="PS50043">
    <property type="entry name" value="HTH_LUXR_2"/>
    <property type="match status" value="1"/>
</dbReference>
<dbReference type="CDD" id="cd06170">
    <property type="entry name" value="LuxR_C_like"/>
    <property type="match status" value="1"/>
</dbReference>
<accession>A0AAD0K9P2</accession>
<evidence type="ECO:0000256" key="2">
    <source>
        <dbReference type="ARBA" id="ARBA00023125"/>
    </source>
</evidence>
<dbReference type="SMART" id="SM00421">
    <property type="entry name" value="HTH_LUXR"/>
    <property type="match status" value="1"/>
</dbReference>
<keyword evidence="1" id="KW-0805">Transcription regulation</keyword>
<dbReference type="EMBL" id="CP029604">
    <property type="protein sequence ID" value="AWO85893.1"/>
    <property type="molecule type" value="Genomic_DNA"/>
</dbReference>
<evidence type="ECO:0000313" key="7">
    <source>
        <dbReference type="Proteomes" id="UP000247118"/>
    </source>
</evidence>
<evidence type="ECO:0000256" key="4">
    <source>
        <dbReference type="SAM" id="MobiDB-lite"/>
    </source>
</evidence>